<dbReference type="PROSITE" id="PS51257">
    <property type="entry name" value="PROKAR_LIPOPROTEIN"/>
    <property type="match status" value="1"/>
</dbReference>
<dbReference type="OrthoDB" id="7875456at2"/>
<evidence type="ECO:0008006" key="3">
    <source>
        <dbReference type="Google" id="ProtNLM"/>
    </source>
</evidence>
<organism evidence="1 2">
    <name type="scientific">Rhodobacter capsulatus</name>
    <name type="common">Rhodopseudomonas capsulata</name>
    <dbReference type="NCBI Taxonomy" id="1061"/>
    <lineage>
        <taxon>Bacteria</taxon>
        <taxon>Pseudomonadati</taxon>
        <taxon>Pseudomonadota</taxon>
        <taxon>Alphaproteobacteria</taxon>
        <taxon>Rhodobacterales</taxon>
        <taxon>Rhodobacter group</taxon>
        <taxon>Rhodobacter</taxon>
    </lineage>
</organism>
<gene>
    <name evidence="1" type="ORF">SAMN04244550_02827</name>
</gene>
<dbReference type="Proteomes" id="UP000183812">
    <property type="component" value="Unassembled WGS sequence"/>
</dbReference>
<evidence type="ECO:0000313" key="1">
    <source>
        <dbReference type="EMBL" id="SDF78158.1"/>
    </source>
</evidence>
<sequence>MRKLIVFAVLGFGVLAGCGTPQEQCINRETREIRHLQGMLDEIEGNLARGYAYEDYEVPMTRWEHCGTDVIRRGNGTVIEKPRMCLEDYTVTRTREVAIDPVSERRKRDGLRDKIREMTPAANAAIRACRAAYPEE</sequence>
<dbReference type="EMBL" id="FNAY01000017">
    <property type="protein sequence ID" value="SDF78158.1"/>
    <property type="molecule type" value="Genomic_DNA"/>
</dbReference>
<dbReference type="RefSeq" id="WP_065118436.1">
    <property type="nucleotide sequence ID" value="NZ_CP061202.1"/>
</dbReference>
<accession>A0A1G7NVL5</accession>
<name>A0A1G7NVL5_RHOCA</name>
<evidence type="ECO:0000313" key="2">
    <source>
        <dbReference type="Proteomes" id="UP000183812"/>
    </source>
</evidence>
<proteinExistence type="predicted"/>
<protein>
    <recommendedName>
        <fullName evidence="3">Lipoprotein</fullName>
    </recommendedName>
</protein>
<dbReference type="AlphaFoldDB" id="A0A1G7NVL5"/>
<reference evidence="1 2" key="1">
    <citation type="submission" date="2016-10" db="EMBL/GenBank/DDBJ databases">
        <authorList>
            <person name="de Groot N.N."/>
        </authorList>
    </citation>
    <scope>NUCLEOTIDE SEQUENCE [LARGE SCALE GENOMIC DNA]</scope>
    <source>
        <strain evidence="2">DSM 938 / 37b4</strain>
    </source>
</reference>